<evidence type="ECO:0008006" key="4">
    <source>
        <dbReference type="Google" id="ProtNLM"/>
    </source>
</evidence>
<evidence type="ECO:0000313" key="2">
    <source>
        <dbReference type="EMBL" id="KAI5349545.1"/>
    </source>
</evidence>
<feature type="compositionally biased region" description="Basic and acidic residues" evidence="1">
    <location>
        <begin position="1"/>
        <end position="18"/>
    </location>
</feature>
<keyword evidence="3" id="KW-1185">Reference proteome</keyword>
<reference evidence="2 3" key="1">
    <citation type="journal article" date="2022" name="G3 (Bethesda)">
        <title>Whole-genome sequence and methylome profiling of the almond [Prunus dulcis (Mill.) D.A. Webb] cultivar 'Nonpareil'.</title>
        <authorList>
            <person name="D'Amico-Willman K.M."/>
            <person name="Ouma W.Z."/>
            <person name="Meulia T."/>
            <person name="Sideli G.M."/>
            <person name="Gradziel T.M."/>
            <person name="Fresnedo-Ramirez J."/>
        </authorList>
    </citation>
    <scope>NUCLEOTIDE SEQUENCE [LARGE SCALE GENOMIC DNA]</scope>
    <source>
        <strain evidence="2">Clone GOH B32 T37-40</strain>
    </source>
</reference>
<dbReference type="PANTHER" id="PTHR45749:SF26">
    <property type="entry name" value="ZINC FINGER MYM-TYPE PROTEIN 1-LIKE"/>
    <property type="match status" value="1"/>
</dbReference>
<comment type="caution">
    <text evidence="2">The sequence shown here is derived from an EMBL/GenBank/DDBJ whole genome shotgun (WGS) entry which is preliminary data.</text>
</comment>
<gene>
    <name evidence="2" type="ORF">L3X38_002433</name>
</gene>
<sequence length="198" mass="22783">MTLLRPPKENTPPHHDPVELPPPMIESSLYSIVSNYKDWEYFSCMMNTNALTLKKEICKVLDNNDILVENMRDQGYNGASNMCGSWNGFRTLFLQDCPYRYYVHCSAHRLQLILNNEAKDVKVISEVTEGKSNDIVLGFLGGLKSCTLSKATSFMVTEAEKRGLWSRTSFVEFYSGKRHFLYWHSSCSLDWYILSLLV</sequence>
<feature type="region of interest" description="Disordered" evidence="1">
    <location>
        <begin position="1"/>
        <end position="20"/>
    </location>
</feature>
<dbReference type="EMBL" id="JAJFAZ020000001">
    <property type="protein sequence ID" value="KAI5349545.1"/>
    <property type="molecule type" value="Genomic_DNA"/>
</dbReference>
<name>A0AAD4WU09_PRUDU</name>
<organism evidence="2 3">
    <name type="scientific">Prunus dulcis</name>
    <name type="common">Almond</name>
    <name type="synonym">Amygdalus dulcis</name>
    <dbReference type="NCBI Taxonomy" id="3755"/>
    <lineage>
        <taxon>Eukaryota</taxon>
        <taxon>Viridiplantae</taxon>
        <taxon>Streptophyta</taxon>
        <taxon>Embryophyta</taxon>
        <taxon>Tracheophyta</taxon>
        <taxon>Spermatophyta</taxon>
        <taxon>Magnoliopsida</taxon>
        <taxon>eudicotyledons</taxon>
        <taxon>Gunneridae</taxon>
        <taxon>Pentapetalae</taxon>
        <taxon>rosids</taxon>
        <taxon>fabids</taxon>
        <taxon>Rosales</taxon>
        <taxon>Rosaceae</taxon>
        <taxon>Amygdaloideae</taxon>
        <taxon>Amygdaleae</taxon>
        <taxon>Prunus</taxon>
    </lineage>
</organism>
<dbReference type="Proteomes" id="UP001054821">
    <property type="component" value="Chromosome 1"/>
</dbReference>
<accession>A0AAD4WU09</accession>
<evidence type="ECO:0000256" key="1">
    <source>
        <dbReference type="SAM" id="MobiDB-lite"/>
    </source>
</evidence>
<protein>
    <recommendedName>
        <fullName evidence="4">DUF4371 domain-containing protein</fullName>
    </recommendedName>
</protein>
<evidence type="ECO:0000313" key="3">
    <source>
        <dbReference type="Proteomes" id="UP001054821"/>
    </source>
</evidence>
<dbReference type="AlphaFoldDB" id="A0AAD4WU09"/>
<dbReference type="PANTHER" id="PTHR45749">
    <property type="match status" value="1"/>
</dbReference>
<proteinExistence type="predicted"/>